<dbReference type="Gene3D" id="1.10.10.10">
    <property type="entry name" value="Winged helix-like DNA-binding domain superfamily/Winged helix DNA-binding domain"/>
    <property type="match status" value="1"/>
</dbReference>
<evidence type="ECO:0000313" key="2">
    <source>
        <dbReference type="EMBL" id="GAA3615932.1"/>
    </source>
</evidence>
<name>A0ABP6ZQE2_9ACTN</name>
<dbReference type="InterPro" id="IPR000944">
    <property type="entry name" value="Tscrpt_reg_Rrf2"/>
</dbReference>
<sequence length="145" mass="15354">MQVTARLDYALQTMLAVAEARGEPTSTAALADRLDISYHYLLSVVGELRRAGLLRVRRGAAGGLLLARPPEEITLGDVVVAVDGPLVLPDHEAADLGRAGGCSEYLRELWLSAHRAMLAVFSEIPLTQARAALENDQGALGAAVP</sequence>
<dbReference type="SUPFAM" id="SSF46785">
    <property type="entry name" value="Winged helix' DNA-binding domain"/>
    <property type="match status" value="1"/>
</dbReference>
<evidence type="ECO:0000256" key="1">
    <source>
        <dbReference type="ARBA" id="ARBA00023125"/>
    </source>
</evidence>
<comment type="caution">
    <text evidence="2">The sequence shown here is derived from an EMBL/GenBank/DDBJ whole genome shotgun (WGS) entry which is preliminary data.</text>
</comment>
<keyword evidence="1" id="KW-0238">DNA-binding</keyword>
<dbReference type="PANTHER" id="PTHR33221:SF5">
    <property type="entry name" value="HTH-TYPE TRANSCRIPTIONAL REGULATOR ISCR"/>
    <property type="match status" value="1"/>
</dbReference>
<dbReference type="Pfam" id="PF02082">
    <property type="entry name" value="Rrf2"/>
    <property type="match status" value="1"/>
</dbReference>
<dbReference type="NCBIfam" id="TIGR00738">
    <property type="entry name" value="rrf2_super"/>
    <property type="match status" value="1"/>
</dbReference>
<organism evidence="2 3">
    <name type="scientific">Microlunatus ginsengisoli</name>
    <dbReference type="NCBI Taxonomy" id="363863"/>
    <lineage>
        <taxon>Bacteria</taxon>
        <taxon>Bacillati</taxon>
        <taxon>Actinomycetota</taxon>
        <taxon>Actinomycetes</taxon>
        <taxon>Propionibacteriales</taxon>
        <taxon>Propionibacteriaceae</taxon>
        <taxon>Microlunatus</taxon>
    </lineage>
</organism>
<accession>A0ABP6ZQE2</accession>
<evidence type="ECO:0008006" key="4">
    <source>
        <dbReference type="Google" id="ProtNLM"/>
    </source>
</evidence>
<evidence type="ECO:0000313" key="3">
    <source>
        <dbReference type="Proteomes" id="UP001501490"/>
    </source>
</evidence>
<dbReference type="Proteomes" id="UP001501490">
    <property type="component" value="Unassembled WGS sequence"/>
</dbReference>
<dbReference type="PROSITE" id="PS51197">
    <property type="entry name" value="HTH_RRF2_2"/>
    <property type="match status" value="1"/>
</dbReference>
<dbReference type="PANTHER" id="PTHR33221">
    <property type="entry name" value="WINGED HELIX-TURN-HELIX TRANSCRIPTIONAL REGULATOR, RRF2 FAMILY"/>
    <property type="match status" value="1"/>
</dbReference>
<proteinExistence type="predicted"/>
<protein>
    <recommendedName>
        <fullName evidence="4">Rrf2 family transcriptional regulator</fullName>
    </recommendedName>
</protein>
<dbReference type="InterPro" id="IPR036388">
    <property type="entry name" value="WH-like_DNA-bd_sf"/>
</dbReference>
<dbReference type="EMBL" id="BAABAB010000010">
    <property type="protein sequence ID" value="GAA3615932.1"/>
    <property type="molecule type" value="Genomic_DNA"/>
</dbReference>
<dbReference type="InterPro" id="IPR036390">
    <property type="entry name" value="WH_DNA-bd_sf"/>
</dbReference>
<gene>
    <name evidence="2" type="ORF">GCM10022236_17580</name>
</gene>
<keyword evidence="3" id="KW-1185">Reference proteome</keyword>
<dbReference type="RefSeq" id="WP_344803470.1">
    <property type="nucleotide sequence ID" value="NZ_BAABAB010000010.1"/>
</dbReference>
<reference evidence="3" key="1">
    <citation type="journal article" date="2019" name="Int. J. Syst. Evol. Microbiol.">
        <title>The Global Catalogue of Microorganisms (GCM) 10K type strain sequencing project: providing services to taxonomists for standard genome sequencing and annotation.</title>
        <authorList>
            <consortium name="The Broad Institute Genomics Platform"/>
            <consortium name="The Broad Institute Genome Sequencing Center for Infectious Disease"/>
            <person name="Wu L."/>
            <person name="Ma J."/>
        </authorList>
    </citation>
    <scope>NUCLEOTIDE SEQUENCE [LARGE SCALE GENOMIC DNA]</scope>
    <source>
        <strain evidence="3">JCM 16929</strain>
    </source>
</reference>